<evidence type="ECO:0000256" key="3">
    <source>
        <dbReference type="ARBA" id="ARBA00005208"/>
    </source>
</evidence>
<feature type="binding site" evidence="20">
    <location>
        <position position="413"/>
    </location>
    <ligand>
        <name>acetyl-CoA</name>
        <dbReference type="ChEBI" id="CHEBI:57288"/>
    </ligand>
</feature>
<dbReference type="InterPro" id="IPR029044">
    <property type="entry name" value="Nucleotide-diphossugar_trans"/>
</dbReference>
<keyword evidence="9 20" id="KW-0479">Metal-binding</keyword>
<evidence type="ECO:0000256" key="1">
    <source>
        <dbReference type="ARBA" id="ARBA00004496"/>
    </source>
</evidence>
<evidence type="ECO:0000256" key="10">
    <source>
        <dbReference type="ARBA" id="ARBA00022737"/>
    </source>
</evidence>
<evidence type="ECO:0000256" key="13">
    <source>
        <dbReference type="ARBA" id="ARBA00022984"/>
    </source>
</evidence>
<feature type="binding site" evidence="20">
    <location>
        <position position="111"/>
    </location>
    <ligand>
        <name>Mg(2+)</name>
        <dbReference type="ChEBI" id="CHEBI:18420"/>
    </ligand>
</feature>
<feature type="region of interest" description="N-acetyltransferase" evidence="20">
    <location>
        <begin position="260"/>
        <end position="471"/>
    </location>
</feature>
<protein>
    <recommendedName>
        <fullName evidence="20">Bifunctional protein GlmU</fullName>
    </recommendedName>
    <domain>
        <recommendedName>
            <fullName evidence="20">UDP-N-acetylglucosamine pyrophosphorylase</fullName>
            <ecNumber evidence="20">2.7.7.23</ecNumber>
        </recommendedName>
        <alternativeName>
            <fullName evidence="20">N-acetylglucosamine-1-phosphate uridyltransferase</fullName>
        </alternativeName>
    </domain>
    <domain>
        <recommendedName>
            <fullName evidence="20">Glucosamine-1-phosphate N-acetyltransferase</fullName>
            <ecNumber evidence="20">2.3.1.157</ecNumber>
        </recommendedName>
    </domain>
</protein>
<dbReference type="NCBIfam" id="TIGR01173">
    <property type="entry name" value="glmU"/>
    <property type="match status" value="1"/>
</dbReference>
<feature type="binding site" evidence="20">
    <location>
        <position position="448"/>
    </location>
    <ligand>
        <name>acetyl-CoA</name>
        <dbReference type="ChEBI" id="CHEBI:57288"/>
    </ligand>
</feature>
<keyword evidence="8 20" id="KW-0548">Nucleotidyltransferase</keyword>
<feature type="binding site" evidence="20">
    <location>
        <position position="359"/>
    </location>
    <ligand>
        <name>UDP-N-acetyl-alpha-D-glucosamine</name>
        <dbReference type="ChEBI" id="CHEBI:57705"/>
    </ligand>
</feature>
<comment type="caution">
    <text evidence="20">Lacks conserved residue(s) required for the propagation of feature annotation.</text>
</comment>
<evidence type="ECO:0000313" key="23">
    <source>
        <dbReference type="Proteomes" id="UP000448943"/>
    </source>
</evidence>
<feature type="binding site" evidence="20">
    <location>
        <position position="31"/>
    </location>
    <ligand>
        <name>UDP-N-acetyl-alpha-D-glucosamine</name>
        <dbReference type="ChEBI" id="CHEBI:57705"/>
    </ligand>
</feature>
<dbReference type="InterPro" id="IPR011004">
    <property type="entry name" value="Trimer_LpxA-like_sf"/>
</dbReference>
<evidence type="ECO:0000256" key="19">
    <source>
        <dbReference type="ARBA" id="ARBA00049628"/>
    </source>
</evidence>
<dbReference type="AlphaFoldDB" id="A0A6N9Q7H6"/>
<keyword evidence="16 20" id="KW-0961">Cell wall biogenesis/degradation</keyword>
<dbReference type="Pfam" id="PF00132">
    <property type="entry name" value="Hexapep"/>
    <property type="match status" value="1"/>
</dbReference>
<dbReference type="GO" id="GO:0008360">
    <property type="term" value="P:regulation of cell shape"/>
    <property type="evidence" value="ECO:0007669"/>
    <property type="project" value="UniProtKB-KW"/>
</dbReference>
<accession>A0A6N9Q7H6</accession>
<keyword evidence="12 20" id="KW-0133">Cell shape</keyword>
<feature type="binding site" evidence="20">
    <location>
        <position position="236"/>
    </location>
    <ligand>
        <name>UDP-N-acetyl-alpha-D-glucosamine</name>
        <dbReference type="ChEBI" id="CHEBI:57705"/>
    </ligand>
</feature>
<evidence type="ECO:0000256" key="17">
    <source>
        <dbReference type="ARBA" id="ARBA00048247"/>
    </source>
</evidence>
<comment type="pathway">
    <text evidence="20">Bacterial outer membrane biogenesis; LPS lipid A biosynthesis.</text>
</comment>
<dbReference type="EC" id="2.3.1.157" evidence="20"/>
<dbReference type="Gene3D" id="3.90.550.10">
    <property type="entry name" value="Spore Coat Polysaccharide Biosynthesis Protein SpsA, Chain A"/>
    <property type="match status" value="1"/>
</dbReference>
<keyword evidence="13 20" id="KW-0573">Peptidoglycan synthesis</keyword>
<dbReference type="HAMAP" id="MF_01631">
    <property type="entry name" value="GlmU"/>
    <property type="match status" value="1"/>
</dbReference>
<comment type="catalytic activity">
    <reaction evidence="17 20">
        <text>alpha-D-glucosamine 1-phosphate + acetyl-CoA = N-acetyl-alpha-D-glucosamine 1-phosphate + CoA + H(+)</text>
        <dbReference type="Rhea" id="RHEA:13725"/>
        <dbReference type="ChEBI" id="CHEBI:15378"/>
        <dbReference type="ChEBI" id="CHEBI:57287"/>
        <dbReference type="ChEBI" id="CHEBI:57288"/>
        <dbReference type="ChEBI" id="CHEBI:57776"/>
        <dbReference type="ChEBI" id="CHEBI:58516"/>
        <dbReference type="EC" id="2.3.1.157"/>
    </reaction>
</comment>
<evidence type="ECO:0000256" key="4">
    <source>
        <dbReference type="ARBA" id="ARBA00007707"/>
    </source>
</evidence>
<dbReference type="EC" id="2.7.7.23" evidence="20"/>
<comment type="subunit">
    <text evidence="20">Homotrimer.</text>
</comment>
<comment type="pathway">
    <text evidence="2 20">Nucleotide-sugar biosynthesis; UDP-N-acetyl-alpha-D-glucosamine biosynthesis; N-acetyl-alpha-D-glucosamine 1-phosphate from alpha-D-glucosamine 6-phosphate (route II): step 2/2.</text>
</comment>
<evidence type="ECO:0000256" key="20">
    <source>
        <dbReference type="HAMAP-Rule" id="MF_01631"/>
    </source>
</evidence>
<comment type="subcellular location">
    <subcellularLocation>
        <location evidence="1 20">Cytoplasm</location>
    </subcellularLocation>
</comment>
<evidence type="ECO:0000256" key="12">
    <source>
        <dbReference type="ARBA" id="ARBA00022960"/>
    </source>
</evidence>
<comment type="caution">
    <text evidence="22">The sequence shown here is derived from an EMBL/GenBank/DDBJ whole genome shotgun (WGS) entry which is preliminary data.</text>
</comment>
<sequence length="471" mass="51617">MRNKGRFFDLELLSIVLAAGKGTRMKSKLHKLLHPVCGKPMVGHVIDVLKEIQCNRIVTVIGHGGEAVQSYLGNQVEYAVQEKQLGTGHAVLQAKALLENEEATTIVINGDGPLITAKSLTKFIEVHKESNAAATILTAELDNPHGYGRIVRGDNQQVTHIVEQKDCSPEENEIKEINTGTYCVNNKKLFQALNQVTNQNAQGEYYLTDIIGILKQQKEKIEGYVLKDPNESFGINDRIQLAQAEKIMKDRILQEHMRNGVTIIDPLNTYVEAEVLIGMDTTLLPGTRITANSHIGSSCIIGPNSEIQSTQIGDYVTIKQSVVIDSFVENHTTIGPFAYLRPGSKIGEHVKIGDFVEIKNATVDHHSKISHLSYVGDAKVGKNVNIGCGVVTVNYDGFRKHVTEIEDEAFVGSNANLIAPIKVGKGSYVVAGSTLTEDVEEDSVAIARVKQTTKKGYASKLKNRIKNKTNN</sequence>
<dbReference type="PANTHER" id="PTHR43584:SF3">
    <property type="entry name" value="BIFUNCTIONAL PROTEIN GLMU"/>
    <property type="match status" value="1"/>
</dbReference>
<comment type="catalytic activity">
    <reaction evidence="18 20">
        <text>N-acetyl-alpha-D-glucosamine 1-phosphate + UTP + H(+) = UDP-N-acetyl-alpha-D-glucosamine + diphosphate</text>
        <dbReference type="Rhea" id="RHEA:13509"/>
        <dbReference type="ChEBI" id="CHEBI:15378"/>
        <dbReference type="ChEBI" id="CHEBI:33019"/>
        <dbReference type="ChEBI" id="CHEBI:46398"/>
        <dbReference type="ChEBI" id="CHEBI:57705"/>
        <dbReference type="ChEBI" id="CHEBI:57776"/>
        <dbReference type="EC" id="2.7.7.23"/>
    </reaction>
</comment>
<feature type="region of interest" description="Linker" evidence="20">
    <location>
        <begin position="239"/>
        <end position="259"/>
    </location>
</feature>
<evidence type="ECO:0000256" key="2">
    <source>
        <dbReference type="ARBA" id="ARBA00005166"/>
    </source>
</evidence>
<feature type="binding site" evidence="20">
    <location>
        <position position="374"/>
    </location>
    <ligand>
        <name>UDP-N-acetyl-alpha-D-glucosamine</name>
        <dbReference type="ChEBI" id="CHEBI:57705"/>
    </ligand>
</feature>
<dbReference type="SUPFAM" id="SSF51161">
    <property type="entry name" value="Trimeric LpxA-like enzymes"/>
    <property type="match status" value="1"/>
</dbReference>
<evidence type="ECO:0000256" key="7">
    <source>
        <dbReference type="ARBA" id="ARBA00022679"/>
    </source>
</evidence>
<feature type="binding site" evidence="20">
    <location>
        <position position="236"/>
    </location>
    <ligand>
        <name>Mg(2+)</name>
        <dbReference type="ChEBI" id="CHEBI:18420"/>
    </ligand>
</feature>
<comment type="cofactor">
    <cofactor evidence="20">
        <name>Mg(2+)</name>
        <dbReference type="ChEBI" id="CHEBI:18420"/>
    </cofactor>
    <text evidence="20">Binds 1 Mg(2+) ion per subunit.</text>
</comment>
<evidence type="ECO:0000256" key="14">
    <source>
        <dbReference type="ARBA" id="ARBA00023268"/>
    </source>
</evidence>
<dbReference type="UniPathway" id="UPA00113">
    <property type="reaction ID" value="UER00532"/>
</dbReference>
<dbReference type="Gene3D" id="2.160.10.10">
    <property type="entry name" value="Hexapeptide repeat proteins"/>
    <property type="match status" value="1"/>
</dbReference>
<evidence type="ECO:0000313" key="22">
    <source>
        <dbReference type="EMBL" id="NBI30808.1"/>
    </source>
</evidence>
<comment type="similarity">
    <text evidence="4 20">In the C-terminal section; belongs to the transferase hexapeptide repeat family.</text>
</comment>
<feature type="binding site" evidence="20">
    <location>
        <position position="178"/>
    </location>
    <ligand>
        <name>UDP-N-acetyl-alpha-D-glucosamine</name>
        <dbReference type="ChEBI" id="CHEBI:57705"/>
    </ligand>
</feature>
<feature type="binding site" evidence="20">
    <location>
        <begin position="86"/>
        <end position="87"/>
    </location>
    <ligand>
        <name>UDP-N-acetyl-alpha-D-glucosamine</name>
        <dbReference type="ChEBI" id="CHEBI:57705"/>
    </ligand>
</feature>
<evidence type="ECO:0000256" key="15">
    <source>
        <dbReference type="ARBA" id="ARBA00023315"/>
    </source>
</evidence>
<comment type="function">
    <text evidence="19 20">Catalyzes the last two sequential reactions in the de novo biosynthetic pathway for UDP-N-acetylglucosamine (UDP-GlcNAc). The C-terminal domain catalyzes the transfer of acetyl group from acetyl coenzyme A to glucosamine-1-phosphate (GlcN-1-P) to produce N-acetylglucosamine-1-phosphate (GlcNAc-1-P), which is converted into UDP-GlcNAc by the transfer of uridine 5-monophosphate (from uridine 5-triphosphate), a reaction catalyzed by the N-terminal domain.</text>
</comment>
<dbReference type="GO" id="GO:0005737">
    <property type="term" value="C:cytoplasm"/>
    <property type="evidence" value="ECO:0007669"/>
    <property type="project" value="UniProtKB-SubCell"/>
</dbReference>
<reference evidence="22 23" key="1">
    <citation type="submission" date="2019-01" db="EMBL/GenBank/DDBJ databases">
        <title>Chengkuizengella sp. nov., isolated from deep-sea sediment of East Pacific Ocean.</title>
        <authorList>
            <person name="Yang J."/>
            <person name="Lai Q."/>
            <person name="Shao Z."/>
        </authorList>
    </citation>
    <scope>NUCLEOTIDE SEQUENCE [LARGE SCALE GENOMIC DNA]</scope>
    <source>
        <strain evidence="22 23">YPA3-1-1</strain>
    </source>
</reference>
<dbReference type="InterPro" id="IPR005835">
    <property type="entry name" value="NTP_transferase_dom"/>
</dbReference>
<feature type="binding site" evidence="20">
    <location>
        <position position="341"/>
    </location>
    <ligand>
        <name>UDP-N-acetyl-alpha-D-glucosamine</name>
        <dbReference type="ChEBI" id="CHEBI:57705"/>
    </ligand>
</feature>
<dbReference type="GO" id="GO:0009245">
    <property type="term" value="P:lipid A biosynthetic process"/>
    <property type="evidence" value="ECO:0007669"/>
    <property type="project" value="UniProtKB-UniRule"/>
</dbReference>
<feature type="active site" description="Proton acceptor" evidence="20">
    <location>
        <position position="371"/>
    </location>
</feature>
<dbReference type="Pfam" id="PF14602">
    <property type="entry name" value="Hexapep_2"/>
    <property type="match status" value="2"/>
</dbReference>
<dbReference type="OrthoDB" id="9775031at2"/>
<dbReference type="GO" id="GO:0000287">
    <property type="term" value="F:magnesium ion binding"/>
    <property type="evidence" value="ECO:0007669"/>
    <property type="project" value="UniProtKB-UniRule"/>
</dbReference>
<dbReference type="GO" id="GO:0019134">
    <property type="term" value="F:glucosamine-1-phosphate N-acetyltransferase activity"/>
    <property type="evidence" value="ECO:0007669"/>
    <property type="project" value="UniProtKB-UniRule"/>
</dbReference>
<keyword evidence="11 20" id="KW-0460">Magnesium</keyword>
<organism evidence="22 23">
    <name type="scientific">Chengkuizengella marina</name>
    <dbReference type="NCBI Taxonomy" id="2507566"/>
    <lineage>
        <taxon>Bacteria</taxon>
        <taxon>Bacillati</taxon>
        <taxon>Bacillota</taxon>
        <taxon>Bacilli</taxon>
        <taxon>Bacillales</taxon>
        <taxon>Paenibacillaceae</taxon>
        <taxon>Chengkuizengella</taxon>
    </lineage>
</organism>
<comment type="similarity">
    <text evidence="5 20">In the N-terminal section; belongs to the N-acetylglucosamine-1-phosphate uridyltransferase family.</text>
</comment>
<dbReference type="EMBL" id="SIJB01000042">
    <property type="protein sequence ID" value="NBI30808.1"/>
    <property type="molecule type" value="Genomic_DNA"/>
</dbReference>
<feature type="region of interest" description="Pyrophosphorylase" evidence="20">
    <location>
        <begin position="1"/>
        <end position="238"/>
    </location>
</feature>
<feature type="domain" description="Nucleotidyl transferase" evidence="21">
    <location>
        <begin position="14"/>
        <end position="222"/>
    </location>
</feature>
<feature type="binding site" evidence="20">
    <location>
        <position position="81"/>
    </location>
    <ligand>
        <name>UDP-N-acetyl-alpha-D-glucosamine</name>
        <dbReference type="ChEBI" id="CHEBI:57705"/>
    </ligand>
</feature>
<gene>
    <name evidence="20 22" type="primary">glmU</name>
    <name evidence="22" type="ORF">ERL59_17805</name>
</gene>
<evidence type="ECO:0000256" key="18">
    <source>
        <dbReference type="ARBA" id="ARBA00048493"/>
    </source>
</evidence>
<dbReference type="UniPathway" id="UPA00973"/>
<feature type="binding site" evidence="20">
    <location>
        <begin position="394"/>
        <end position="395"/>
    </location>
    <ligand>
        <name>acetyl-CoA</name>
        <dbReference type="ChEBI" id="CHEBI:57288"/>
    </ligand>
</feature>
<dbReference type="GO" id="GO:0016020">
    <property type="term" value="C:membrane"/>
    <property type="evidence" value="ECO:0007669"/>
    <property type="project" value="GOC"/>
</dbReference>
<dbReference type="InterPro" id="IPR001451">
    <property type="entry name" value="Hexapep"/>
</dbReference>
<dbReference type="CDD" id="cd03353">
    <property type="entry name" value="LbH_GlmU_C"/>
    <property type="match status" value="1"/>
</dbReference>
<dbReference type="SUPFAM" id="SSF53448">
    <property type="entry name" value="Nucleotide-diphospho-sugar transferases"/>
    <property type="match status" value="1"/>
</dbReference>
<keyword evidence="23" id="KW-1185">Reference proteome</keyword>
<evidence type="ECO:0000256" key="9">
    <source>
        <dbReference type="ARBA" id="ARBA00022723"/>
    </source>
</evidence>
<dbReference type="InterPro" id="IPR005882">
    <property type="entry name" value="Bifunctional_GlmU"/>
</dbReference>
<dbReference type="CDD" id="cd02540">
    <property type="entry name" value="GT2_GlmU_N_bac"/>
    <property type="match status" value="1"/>
</dbReference>
<evidence type="ECO:0000259" key="21">
    <source>
        <dbReference type="Pfam" id="PF00483"/>
    </source>
</evidence>
<dbReference type="Pfam" id="PF00483">
    <property type="entry name" value="NTP_transferase"/>
    <property type="match status" value="1"/>
</dbReference>
<keyword evidence="6 20" id="KW-0963">Cytoplasm</keyword>
<evidence type="ECO:0000256" key="6">
    <source>
        <dbReference type="ARBA" id="ARBA00022490"/>
    </source>
</evidence>
<feature type="binding site" evidence="20">
    <location>
        <position position="431"/>
    </location>
    <ligand>
        <name>acetyl-CoA</name>
        <dbReference type="ChEBI" id="CHEBI:57288"/>
    </ligand>
</feature>
<dbReference type="InterPro" id="IPR050065">
    <property type="entry name" value="GlmU-like"/>
</dbReference>
<comment type="pathway">
    <text evidence="3 20">Nucleotide-sugar biosynthesis; UDP-N-acetyl-alpha-D-glucosamine biosynthesis; UDP-N-acetyl-alpha-D-glucosamine from N-acetyl-alpha-D-glucosamine 1-phosphate: step 1/1.</text>
</comment>
<keyword evidence="14 20" id="KW-0511">Multifunctional enzyme</keyword>
<feature type="binding site" evidence="20">
    <location>
        <position position="163"/>
    </location>
    <ligand>
        <name>UDP-N-acetyl-alpha-D-glucosamine</name>
        <dbReference type="ChEBI" id="CHEBI:57705"/>
    </ligand>
</feature>
<dbReference type="GO" id="GO:0006048">
    <property type="term" value="P:UDP-N-acetylglucosamine biosynthetic process"/>
    <property type="evidence" value="ECO:0007669"/>
    <property type="project" value="UniProtKB-UniPathway"/>
</dbReference>
<keyword evidence="7 20" id="KW-0808">Transferase</keyword>
<dbReference type="GO" id="GO:0000902">
    <property type="term" value="P:cell morphogenesis"/>
    <property type="evidence" value="ECO:0007669"/>
    <property type="project" value="UniProtKB-UniRule"/>
</dbReference>
<dbReference type="GO" id="GO:0003977">
    <property type="term" value="F:UDP-N-acetylglucosamine diphosphorylase activity"/>
    <property type="evidence" value="ECO:0007669"/>
    <property type="project" value="UniProtKB-UniRule"/>
</dbReference>
<dbReference type="NCBIfam" id="NF010934">
    <property type="entry name" value="PRK14354.1"/>
    <property type="match status" value="1"/>
</dbReference>
<feature type="binding site" evidence="20">
    <location>
        <begin position="17"/>
        <end position="20"/>
    </location>
    <ligand>
        <name>UDP-N-acetyl-alpha-D-glucosamine</name>
        <dbReference type="ChEBI" id="CHEBI:57705"/>
    </ligand>
</feature>
<evidence type="ECO:0000256" key="16">
    <source>
        <dbReference type="ARBA" id="ARBA00023316"/>
    </source>
</evidence>
<dbReference type="GO" id="GO:0009252">
    <property type="term" value="P:peptidoglycan biosynthetic process"/>
    <property type="evidence" value="ECO:0007669"/>
    <property type="project" value="UniProtKB-UniRule"/>
</dbReference>
<dbReference type="InterPro" id="IPR038009">
    <property type="entry name" value="GlmU_C_LbH"/>
</dbReference>
<evidence type="ECO:0000256" key="8">
    <source>
        <dbReference type="ARBA" id="ARBA00022695"/>
    </source>
</evidence>
<keyword evidence="15 20" id="KW-0012">Acyltransferase</keyword>
<evidence type="ECO:0000256" key="5">
    <source>
        <dbReference type="ARBA" id="ARBA00007947"/>
    </source>
</evidence>
<dbReference type="Proteomes" id="UP000448943">
    <property type="component" value="Unassembled WGS sequence"/>
</dbReference>
<name>A0A6N9Q7H6_9BACL</name>
<feature type="binding site" evidence="20">
    <location>
        <position position="148"/>
    </location>
    <ligand>
        <name>UDP-N-acetyl-alpha-D-glucosamine</name>
        <dbReference type="ChEBI" id="CHEBI:57705"/>
    </ligand>
</feature>
<evidence type="ECO:0000256" key="11">
    <source>
        <dbReference type="ARBA" id="ARBA00022842"/>
    </source>
</evidence>
<proteinExistence type="inferred from homology"/>
<dbReference type="PANTHER" id="PTHR43584">
    <property type="entry name" value="NUCLEOTIDYL TRANSFERASE"/>
    <property type="match status" value="1"/>
</dbReference>
<keyword evidence="10 20" id="KW-0677">Repeat</keyword>
<feature type="binding site" evidence="20">
    <location>
        <position position="385"/>
    </location>
    <ligand>
        <name>UDP-N-acetyl-alpha-D-glucosamine</name>
        <dbReference type="ChEBI" id="CHEBI:57705"/>
    </ligand>
</feature>
<dbReference type="GO" id="GO:0071555">
    <property type="term" value="P:cell wall organization"/>
    <property type="evidence" value="ECO:0007669"/>
    <property type="project" value="UniProtKB-KW"/>
</dbReference>